<dbReference type="PANTHER" id="PTHR43695">
    <property type="entry name" value="PUTATIVE (AFU_ORTHOLOGUE AFUA_2G17250)-RELATED"/>
    <property type="match status" value="1"/>
</dbReference>
<comment type="caution">
    <text evidence="4">The sequence shown here is derived from an EMBL/GenBank/DDBJ whole genome shotgun (WGS) entry which is preliminary data.</text>
</comment>
<sequence>MNTIFWAGDSTVQTNNYATYPQTGIGQVFSLFLREGYQVENHAKNGRSTKSFLDEGRLAVIEQRLGEGDFLFIQFGHNDEKSEDPSRYTDPFSSFMENLEIYINTARKKGAFPVLITPVERRCFVDEGHLGPGAHGDYVEGMKRTARKCQVPLVDLYSASRRALEKAGEEGSRKWYMFFPAGSYEEHMEESTDNTHLRYEGAVKYASFIAEGLRNLGGIYREMLFEEPQAEAL</sequence>
<dbReference type="CDD" id="cd01821">
    <property type="entry name" value="Rhamnogalacturan_acetylesterase_like"/>
    <property type="match status" value="1"/>
</dbReference>
<dbReference type="Gene3D" id="3.40.50.1110">
    <property type="entry name" value="SGNH hydrolase"/>
    <property type="match status" value="1"/>
</dbReference>
<dbReference type="Pfam" id="PF13472">
    <property type="entry name" value="Lipase_GDSL_2"/>
    <property type="match status" value="1"/>
</dbReference>
<protein>
    <submittedName>
        <fullName evidence="4">Rhamnogalacturonan acetylesterase</fullName>
    </submittedName>
</protein>
<evidence type="ECO:0000256" key="1">
    <source>
        <dbReference type="ARBA" id="ARBA00008668"/>
    </source>
</evidence>
<evidence type="ECO:0000259" key="3">
    <source>
        <dbReference type="Pfam" id="PF13472"/>
    </source>
</evidence>
<comment type="similarity">
    <text evidence="1">Belongs to the 'GDSL' lipolytic enzyme family.</text>
</comment>
<name>A0A9D1UBC3_9FIRM</name>
<reference evidence="4" key="2">
    <citation type="submission" date="2021-04" db="EMBL/GenBank/DDBJ databases">
        <authorList>
            <person name="Gilroy R."/>
        </authorList>
    </citation>
    <scope>NUCLEOTIDE SEQUENCE</scope>
    <source>
        <strain evidence="4">CHK195-6426</strain>
    </source>
</reference>
<feature type="domain" description="SGNH hydrolase-type esterase" evidence="3">
    <location>
        <begin position="8"/>
        <end position="163"/>
    </location>
</feature>
<keyword evidence="2" id="KW-0378">Hydrolase</keyword>
<dbReference type="InterPro" id="IPR036514">
    <property type="entry name" value="SGNH_hydro_sf"/>
</dbReference>
<organism evidence="4 5">
    <name type="scientific">Candidatus Acetatifactor stercoripullorum</name>
    <dbReference type="NCBI Taxonomy" id="2838414"/>
    <lineage>
        <taxon>Bacteria</taxon>
        <taxon>Bacillati</taxon>
        <taxon>Bacillota</taxon>
        <taxon>Clostridia</taxon>
        <taxon>Lachnospirales</taxon>
        <taxon>Lachnospiraceae</taxon>
        <taxon>Acetatifactor</taxon>
    </lineage>
</organism>
<dbReference type="EMBL" id="DXGH01000006">
    <property type="protein sequence ID" value="HIW80160.1"/>
    <property type="molecule type" value="Genomic_DNA"/>
</dbReference>
<dbReference type="SUPFAM" id="SSF52266">
    <property type="entry name" value="SGNH hydrolase"/>
    <property type="match status" value="1"/>
</dbReference>
<evidence type="ECO:0000313" key="4">
    <source>
        <dbReference type="EMBL" id="HIW80160.1"/>
    </source>
</evidence>
<accession>A0A9D1UBC3</accession>
<gene>
    <name evidence="4" type="ORF">H9742_01305</name>
</gene>
<dbReference type="Proteomes" id="UP000824265">
    <property type="component" value="Unassembled WGS sequence"/>
</dbReference>
<dbReference type="GO" id="GO:0016787">
    <property type="term" value="F:hydrolase activity"/>
    <property type="evidence" value="ECO:0007669"/>
    <property type="project" value="UniProtKB-KW"/>
</dbReference>
<evidence type="ECO:0000313" key="5">
    <source>
        <dbReference type="Proteomes" id="UP000824265"/>
    </source>
</evidence>
<dbReference type="InterPro" id="IPR013830">
    <property type="entry name" value="SGNH_hydro"/>
</dbReference>
<dbReference type="InterPro" id="IPR037459">
    <property type="entry name" value="RhgT-like"/>
</dbReference>
<dbReference type="PANTHER" id="PTHR43695:SF1">
    <property type="entry name" value="RHAMNOGALACTURONAN ACETYLESTERASE"/>
    <property type="match status" value="1"/>
</dbReference>
<evidence type="ECO:0000256" key="2">
    <source>
        <dbReference type="ARBA" id="ARBA00022801"/>
    </source>
</evidence>
<proteinExistence type="inferred from homology"/>
<dbReference type="AlphaFoldDB" id="A0A9D1UBC3"/>
<reference evidence="4" key="1">
    <citation type="journal article" date="2021" name="PeerJ">
        <title>Extensive microbial diversity within the chicken gut microbiome revealed by metagenomics and culture.</title>
        <authorList>
            <person name="Gilroy R."/>
            <person name="Ravi A."/>
            <person name="Getino M."/>
            <person name="Pursley I."/>
            <person name="Horton D.L."/>
            <person name="Alikhan N.F."/>
            <person name="Baker D."/>
            <person name="Gharbi K."/>
            <person name="Hall N."/>
            <person name="Watson M."/>
            <person name="Adriaenssens E.M."/>
            <person name="Foster-Nyarko E."/>
            <person name="Jarju S."/>
            <person name="Secka A."/>
            <person name="Antonio M."/>
            <person name="Oren A."/>
            <person name="Chaudhuri R.R."/>
            <person name="La Ragione R."/>
            <person name="Hildebrand F."/>
            <person name="Pallen M.J."/>
        </authorList>
    </citation>
    <scope>NUCLEOTIDE SEQUENCE</scope>
    <source>
        <strain evidence="4">CHK195-6426</strain>
    </source>
</reference>